<dbReference type="Gene3D" id="3.10.105.10">
    <property type="entry name" value="Dipeptide-binding Protein, Domain 3"/>
    <property type="match status" value="1"/>
</dbReference>
<dbReference type="GO" id="GO:0043190">
    <property type="term" value="C:ATP-binding cassette (ABC) transporter complex"/>
    <property type="evidence" value="ECO:0007669"/>
    <property type="project" value="InterPro"/>
</dbReference>
<comment type="similarity">
    <text evidence="2">Belongs to the bacterial solute-binding protein 5 family.</text>
</comment>
<dbReference type="AlphaFoldDB" id="A0A5C5GGV3"/>
<dbReference type="OrthoDB" id="9803988at2"/>
<comment type="caution">
    <text evidence="5">The sequence shown here is derived from an EMBL/GenBank/DDBJ whole genome shotgun (WGS) entry which is preliminary data.</text>
</comment>
<comment type="subcellular location">
    <subcellularLocation>
        <location evidence="1">Periplasm</location>
    </subcellularLocation>
</comment>
<dbReference type="Gene3D" id="3.90.76.10">
    <property type="entry name" value="Dipeptide-binding Protein, Domain 1"/>
    <property type="match status" value="1"/>
</dbReference>
<evidence type="ECO:0000313" key="6">
    <source>
        <dbReference type="Proteomes" id="UP000314011"/>
    </source>
</evidence>
<dbReference type="PANTHER" id="PTHR30290">
    <property type="entry name" value="PERIPLASMIC BINDING COMPONENT OF ABC TRANSPORTER"/>
    <property type="match status" value="1"/>
</dbReference>
<dbReference type="InterPro" id="IPR030678">
    <property type="entry name" value="Peptide/Ni-bd"/>
</dbReference>
<dbReference type="GO" id="GO:0030288">
    <property type="term" value="C:outer membrane-bounded periplasmic space"/>
    <property type="evidence" value="ECO:0007669"/>
    <property type="project" value="UniProtKB-ARBA"/>
</dbReference>
<evidence type="ECO:0000259" key="4">
    <source>
        <dbReference type="Pfam" id="PF00496"/>
    </source>
</evidence>
<dbReference type="Gene3D" id="3.40.190.10">
    <property type="entry name" value="Periplasmic binding protein-like II"/>
    <property type="match status" value="1"/>
</dbReference>
<accession>A0A5C5GGV3</accession>
<dbReference type="Proteomes" id="UP000314011">
    <property type="component" value="Unassembled WGS sequence"/>
</dbReference>
<dbReference type="PANTHER" id="PTHR30290:SF16">
    <property type="entry name" value="OLIGOPEPTIDE ABC TRANSPORTER, PERIPLASMIC OLIGOPEPTIDE-BINDING PROTEIN"/>
    <property type="match status" value="1"/>
</dbReference>
<dbReference type="Pfam" id="PF00496">
    <property type="entry name" value="SBP_bac_5"/>
    <property type="match status" value="1"/>
</dbReference>
<keyword evidence="6" id="KW-1185">Reference proteome</keyword>
<dbReference type="InterPro" id="IPR039424">
    <property type="entry name" value="SBP_5"/>
</dbReference>
<feature type="chain" id="PRO_5022911199" evidence="3">
    <location>
        <begin position="24"/>
        <end position="634"/>
    </location>
</feature>
<evidence type="ECO:0000256" key="3">
    <source>
        <dbReference type="SAM" id="SignalP"/>
    </source>
</evidence>
<evidence type="ECO:0000256" key="2">
    <source>
        <dbReference type="ARBA" id="ARBA00005695"/>
    </source>
</evidence>
<gene>
    <name evidence="5" type="ORF">FHY64_12135</name>
</gene>
<dbReference type="InterPro" id="IPR000914">
    <property type="entry name" value="SBP_5_dom"/>
</dbReference>
<dbReference type="CDD" id="cd08509">
    <property type="entry name" value="PBP2_TmCBP_oligosaccharides_like"/>
    <property type="match status" value="1"/>
</dbReference>
<dbReference type="GO" id="GO:0015833">
    <property type="term" value="P:peptide transport"/>
    <property type="evidence" value="ECO:0007669"/>
    <property type="project" value="TreeGrafter"/>
</dbReference>
<dbReference type="SUPFAM" id="SSF53850">
    <property type="entry name" value="Periplasmic binding protein-like II"/>
    <property type="match status" value="1"/>
</dbReference>
<reference evidence="5 6" key="1">
    <citation type="submission" date="2019-06" db="EMBL/GenBank/DDBJ databases">
        <title>Genome of new Rhodobacteraceae sp. SM1903.</title>
        <authorList>
            <person name="Ren X."/>
        </authorList>
    </citation>
    <scope>NUCLEOTIDE SEQUENCE [LARGE SCALE GENOMIC DNA]</scope>
    <source>
        <strain evidence="5 6">SM1903</strain>
    </source>
</reference>
<dbReference type="PIRSF" id="PIRSF002741">
    <property type="entry name" value="MppA"/>
    <property type="match status" value="1"/>
</dbReference>
<feature type="domain" description="Solute-binding protein family 5" evidence="4">
    <location>
        <begin position="95"/>
        <end position="525"/>
    </location>
</feature>
<evidence type="ECO:0000313" key="5">
    <source>
        <dbReference type="EMBL" id="TNY33975.1"/>
    </source>
</evidence>
<sequence>MKWKTLLASALLMSGMSTGAAFAQEEGGEAPPIQDLPREETLILQNPEGVINNPGWFNIWVSAGGGTSTGLHQLMMDTLWYIDPNEGIDGVNYNSLASAPPEYNDDFTEMTVSLSEGIYWSDGEEFTADDVVFTVQTQMDTPGLVWSGAFSTQVESVEAVDDYTVKFTLQAPNSRFHSVFSVRWNAAWIMPEHIFSEVDDIMSYDFAEPVGLGPYTLHSYDPNGTWYIWQKRDDWDRTTVAEYGEPAPQYVIYRNNMPIDNRLIEMRNGNLDMIHDLSPEGMFSIVEQEDDVRGWFPGFPYAHPDPTLPMFIFNHQNEKFEDAKVRWALALMLEARTLSMASYRGAATLSAISIPPTGTHPDDYHGPMQDELINFELDTGESTIKPYNPDVGLEIAEFVRPQFGDEVPTDEEEIRRAFGYGWWGQDIEAAGELLRSAGFTQEGNQWMMPNGEPFGFTVLIPSEGVINRLGTIAAQTWTQNGVQVTAEVAPDIWPRTEAGDFEMEVGWAVETWGGHPDLSFFLDSYHSQYVSEPGEIQPARNWMRWTNPELDALIEEVRQSDFSDLERNVELGREFVRLHLQDMPNIPVMSYNVFVAMSERYWTGYPTAENPYANPVNNWANSRYILTQLEPVSQ</sequence>
<dbReference type="GO" id="GO:1904680">
    <property type="term" value="F:peptide transmembrane transporter activity"/>
    <property type="evidence" value="ECO:0007669"/>
    <property type="project" value="TreeGrafter"/>
</dbReference>
<dbReference type="EMBL" id="VFFF01000001">
    <property type="protein sequence ID" value="TNY33975.1"/>
    <property type="molecule type" value="Genomic_DNA"/>
</dbReference>
<feature type="signal peptide" evidence="3">
    <location>
        <begin position="1"/>
        <end position="23"/>
    </location>
</feature>
<keyword evidence="3" id="KW-0732">Signal</keyword>
<name>A0A5C5GGV3_9RHOB</name>
<evidence type="ECO:0000256" key="1">
    <source>
        <dbReference type="ARBA" id="ARBA00004418"/>
    </source>
</evidence>
<dbReference type="RefSeq" id="WP_140194881.1">
    <property type="nucleotide sequence ID" value="NZ_CP065915.1"/>
</dbReference>
<organism evidence="5 6">
    <name type="scientific">Pelagovum pacificum</name>
    <dbReference type="NCBI Taxonomy" id="2588711"/>
    <lineage>
        <taxon>Bacteria</taxon>
        <taxon>Pseudomonadati</taxon>
        <taxon>Pseudomonadota</taxon>
        <taxon>Alphaproteobacteria</taxon>
        <taxon>Rhodobacterales</taxon>
        <taxon>Paracoccaceae</taxon>
        <taxon>Pelagovum</taxon>
    </lineage>
</organism>
<protein>
    <submittedName>
        <fullName evidence="5">ABC transporter substrate-binding protein</fullName>
    </submittedName>
</protein>
<proteinExistence type="inferred from homology"/>